<keyword evidence="2" id="KW-0067">ATP-binding</keyword>
<dbReference type="SMART" id="SM00989">
    <property type="entry name" value="V4R"/>
    <property type="match status" value="1"/>
</dbReference>
<keyword evidence="1" id="KW-0547">Nucleotide-binding</keyword>
<gene>
    <name evidence="7" type="ORF">GCM10007935_30620</name>
</gene>
<keyword evidence="8" id="KW-1185">Reference proteome</keyword>
<dbReference type="InterPro" id="IPR003593">
    <property type="entry name" value="AAA+_ATPase"/>
</dbReference>
<evidence type="ECO:0000256" key="5">
    <source>
        <dbReference type="ARBA" id="ARBA00023163"/>
    </source>
</evidence>
<evidence type="ECO:0000313" key="7">
    <source>
        <dbReference type="EMBL" id="GLS15626.1"/>
    </source>
</evidence>
<dbReference type="InterPro" id="IPR002078">
    <property type="entry name" value="Sigma_54_int"/>
</dbReference>
<dbReference type="Gene3D" id="3.30.1380.20">
    <property type="entry name" value="Trafficking protein particle complex subunit 3"/>
    <property type="match status" value="1"/>
</dbReference>
<dbReference type="Pfam" id="PF06505">
    <property type="entry name" value="XylR_N"/>
    <property type="match status" value="1"/>
</dbReference>
<proteinExistence type="predicted"/>
<organism evidence="7 8">
    <name type="scientific">Hydrogenophaga electricum</name>
    <dbReference type="NCBI Taxonomy" id="1230953"/>
    <lineage>
        <taxon>Bacteria</taxon>
        <taxon>Pseudomonadati</taxon>
        <taxon>Pseudomonadota</taxon>
        <taxon>Betaproteobacteria</taxon>
        <taxon>Burkholderiales</taxon>
        <taxon>Comamonadaceae</taxon>
        <taxon>Hydrogenophaga</taxon>
    </lineage>
</organism>
<dbReference type="InterPro" id="IPR024096">
    <property type="entry name" value="NO_sig/Golgi_transp_ligand-bd"/>
</dbReference>
<comment type="caution">
    <text evidence="7">The sequence shown here is derived from an EMBL/GenBank/DDBJ whole genome shotgun (WGS) entry which is preliminary data.</text>
</comment>
<dbReference type="InterPro" id="IPR025662">
    <property type="entry name" value="Sigma_54_int_dom_ATP-bd_1"/>
</dbReference>
<dbReference type="InterPro" id="IPR058031">
    <property type="entry name" value="AAA_lid_NorR"/>
</dbReference>
<dbReference type="Proteomes" id="UP001156903">
    <property type="component" value="Unassembled WGS sequence"/>
</dbReference>
<evidence type="ECO:0000256" key="2">
    <source>
        <dbReference type="ARBA" id="ARBA00022840"/>
    </source>
</evidence>
<dbReference type="Pfam" id="PF02830">
    <property type="entry name" value="V4R"/>
    <property type="match status" value="1"/>
</dbReference>
<keyword evidence="5" id="KW-0804">Transcription</keyword>
<dbReference type="Pfam" id="PF25601">
    <property type="entry name" value="AAA_lid_14"/>
    <property type="match status" value="1"/>
</dbReference>
<evidence type="ECO:0000256" key="1">
    <source>
        <dbReference type="ARBA" id="ARBA00022741"/>
    </source>
</evidence>
<feature type="domain" description="Sigma-54 factor interaction" evidence="6">
    <location>
        <begin position="255"/>
        <end position="484"/>
    </location>
</feature>
<keyword evidence="4" id="KW-0238">DNA-binding</keyword>
<dbReference type="PROSITE" id="PS00688">
    <property type="entry name" value="SIGMA54_INTERACT_3"/>
    <property type="match status" value="1"/>
</dbReference>
<evidence type="ECO:0000313" key="8">
    <source>
        <dbReference type="Proteomes" id="UP001156903"/>
    </source>
</evidence>
<dbReference type="PROSITE" id="PS50045">
    <property type="entry name" value="SIGMA54_INTERACT_4"/>
    <property type="match status" value="1"/>
</dbReference>
<dbReference type="InterPro" id="IPR004096">
    <property type="entry name" value="V4R"/>
</dbReference>
<evidence type="ECO:0000259" key="6">
    <source>
        <dbReference type="PROSITE" id="PS50045"/>
    </source>
</evidence>
<dbReference type="InterPro" id="IPR025943">
    <property type="entry name" value="Sigma_54_int_dom_ATP-bd_2"/>
</dbReference>
<name>A0ABQ6C5M3_9BURK</name>
<dbReference type="SUPFAM" id="SSF111126">
    <property type="entry name" value="Ligand-binding domain in the NO signalling and Golgi transport"/>
    <property type="match status" value="1"/>
</dbReference>
<dbReference type="Pfam" id="PF02954">
    <property type="entry name" value="HTH_8"/>
    <property type="match status" value="1"/>
</dbReference>
<protein>
    <submittedName>
        <fullName evidence="7">Sigma-54-dependent Fis family transcriptional regulator</fullName>
    </submittedName>
</protein>
<dbReference type="CDD" id="cd00009">
    <property type="entry name" value="AAA"/>
    <property type="match status" value="1"/>
</dbReference>
<dbReference type="InterPro" id="IPR009057">
    <property type="entry name" value="Homeodomain-like_sf"/>
</dbReference>
<keyword evidence="3" id="KW-0805">Transcription regulation</keyword>
<dbReference type="Pfam" id="PF00158">
    <property type="entry name" value="Sigma54_activat"/>
    <property type="match status" value="1"/>
</dbReference>
<reference evidence="8" key="1">
    <citation type="journal article" date="2019" name="Int. J. Syst. Evol. Microbiol.">
        <title>The Global Catalogue of Microorganisms (GCM) 10K type strain sequencing project: providing services to taxonomists for standard genome sequencing and annotation.</title>
        <authorList>
            <consortium name="The Broad Institute Genomics Platform"/>
            <consortium name="The Broad Institute Genome Sequencing Center for Infectious Disease"/>
            <person name="Wu L."/>
            <person name="Ma J."/>
        </authorList>
    </citation>
    <scope>NUCLEOTIDE SEQUENCE [LARGE SCALE GENOMIC DNA]</scope>
    <source>
        <strain evidence="8">NBRC 109341</strain>
    </source>
</reference>
<dbReference type="InterPro" id="IPR002197">
    <property type="entry name" value="HTH_Fis"/>
</dbReference>
<accession>A0ABQ6C5M3</accession>
<evidence type="ECO:0000256" key="4">
    <source>
        <dbReference type="ARBA" id="ARBA00023125"/>
    </source>
</evidence>
<dbReference type="InterPro" id="IPR027417">
    <property type="entry name" value="P-loop_NTPase"/>
</dbReference>
<dbReference type="Gene3D" id="1.10.8.60">
    <property type="match status" value="1"/>
</dbReference>
<dbReference type="Gene3D" id="1.10.10.60">
    <property type="entry name" value="Homeodomain-like"/>
    <property type="match status" value="1"/>
</dbReference>
<evidence type="ECO:0000256" key="3">
    <source>
        <dbReference type="ARBA" id="ARBA00023015"/>
    </source>
</evidence>
<dbReference type="Gene3D" id="3.40.50.300">
    <property type="entry name" value="P-loop containing nucleotide triphosphate hydrolases"/>
    <property type="match status" value="1"/>
</dbReference>
<dbReference type="PROSITE" id="PS00675">
    <property type="entry name" value="SIGMA54_INTERACT_1"/>
    <property type="match status" value="1"/>
</dbReference>
<dbReference type="PANTHER" id="PTHR32071">
    <property type="entry name" value="TRANSCRIPTIONAL REGULATORY PROTEIN"/>
    <property type="match status" value="1"/>
</dbReference>
<dbReference type="InterPro" id="IPR010523">
    <property type="entry name" value="XylR_N"/>
</dbReference>
<dbReference type="SMART" id="SM00382">
    <property type="entry name" value="AAA"/>
    <property type="match status" value="1"/>
</dbReference>
<sequence length="599" mass="65047">MLQTAAIDPAKLLAGHLHFSPDAGHIQLFDQRMLLMQAESFAELRRELIVSLGTAKTRALMMRLGYQQGFDDGQRVREQLGRADPADALALGPRLREMEGFVRNQPVDAMQVDIAQGQFWGDYYWSASWEAQAHLAHCGVSGSPACWTMVGYADGYCTAVTGMPIHWREVECVAMGHARCRVIGRPLVEWQSEALQDGEDDTDYLQVDTFVDRVGRRRSWSVPGATAPSTAATAGQPSAVPVGVPADPGDNLGGFVGTSAGFRAVAHLVRRVAPTHSTVLFRGESGVGKECFARALHSISPRAAGPMITINCAAIPANLVEAELFGVERGAYTGADRARPGRFERADGGTLFLDEIASLSLPAQGKVLRAIQEREFERVGGTEVRRADVRIVAAANVDLRKEVSEGRFRTDLFFRLNVFPIEIPPLRERLEDIPLLVALFLERSVRRCGKDVKGLSPQAYAALWDYDWPGNVRELENMIERGVILAEAGGSIDVQHLFAGGETLRGTTWGLGPAGDLVRAAGHGHAAPGFPEPGGDSAGDLPSLVDRLLDQQAAFTDIEAMLIDRAIDRCGGNVSAVARLLQLRRGQVEYRIKRREAGG</sequence>
<dbReference type="SUPFAM" id="SSF52540">
    <property type="entry name" value="P-loop containing nucleoside triphosphate hydrolases"/>
    <property type="match status" value="1"/>
</dbReference>
<dbReference type="InterPro" id="IPR025944">
    <property type="entry name" value="Sigma_54_int_dom_CS"/>
</dbReference>
<dbReference type="EMBL" id="BSPB01000029">
    <property type="protein sequence ID" value="GLS15626.1"/>
    <property type="molecule type" value="Genomic_DNA"/>
</dbReference>
<dbReference type="SUPFAM" id="SSF46689">
    <property type="entry name" value="Homeodomain-like"/>
    <property type="match status" value="1"/>
</dbReference>
<dbReference type="RefSeq" id="WP_284308480.1">
    <property type="nucleotide sequence ID" value="NZ_BSPB01000029.1"/>
</dbReference>
<dbReference type="PROSITE" id="PS00676">
    <property type="entry name" value="SIGMA54_INTERACT_2"/>
    <property type="match status" value="1"/>
</dbReference>